<evidence type="ECO:0000313" key="6">
    <source>
        <dbReference type="EMBL" id="SHG72338.1"/>
    </source>
</evidence>
<organism evidence="6 7">
    <name type="scientific">Flavobacterium fluvii</name>
    <dbReference type="NCBI Taxonomy" id="468056"/>
    <lineage>
        <taxon>Bacteria</taxon>
        <taxon>Pseudomonadati</taxon>
        <taxon>Bacteroidota</taxon>
        <taxon>Flavobacteriia</taxon>
        <taxon>Flavobacteriales</taxon>
        <taxon>Flavobacteriaceae</taxon>
        <taxon>Flavobacterium</taxon>
    </lineage>
</organism>
<dbReference type="EMBL" id="FQWB01000006">
    <property type="protein sequence ID" value="SHG72338.1"/>
    <property type="molecule type" value="Genomic_DNA"/>
</dbReference>
<protein>
    <submittedName>
        <fullName evidence="6">Cytochrome C oxidase, cbb3-type, subunit III</fullName>
    </submittedName>
</protein>
<dbReference type="SUPFAM" id="SSF46626">
    <property type="entry name" value="Cytochrome c"/>
    <property type="match status" value="1"/>
</dbReference>
<dbReference type="Proteomes" id="UP000184516">
    <property type="component" value="Unassembled WGS sequence"/>
</dbReference>
<accession>A0A1M5M512</accession>
<dbReference type="Gene3D" id="1.10.760.10">
    <property type="entry name" value="Cytochrome c-like domain"/>
    <property type="match status" value="1"/>
</dbReference>
<feature type="chain" id="PRO_5013087356" evidence="4">
    <location>
        <begin position="23"/>
        <end position="123"/>
    </location>
</feature>
<dbReference type="GO" id="GO:0009055">
    <property type="term" value="F:electron transfer activity"/>
    <property type="evidence" value="ECO:0007669"/>
    <property type="project" value="InterPro"/>
</dbReference>
<dbReference type="AlphaFoldDB" id="A0A1M5M512"/>
<name>A0A1M5M512_9FLAO</name>
<feature type="signal peptide" evidence="4">
    <location>
        <begin position="1"/>
        <end position="22"/>
    </location>
</feature>
<evidence type="ECO:0000313" key="7">
    <source>
        <dbReference type="Proteomes" id="UP000184516"/>
    </source>
</evidence>
<evidence type="ECO:0000256" key="3">
    <source>
        <dbReference type="ARBA" id="ARBA00023004"/>
    </source>
</evidence>
<dbReference type="STRING" id="468056.SAMN05443549_10641"/>
<evidence type="ECO:0000259" key="5">
    <source>
        <dbReference type="Pfam" id="PF13442"/>
    </source>
</evidence>
<dbReference type="GO" id="GO:0046872">
    <property type="term" value="F:metal ion binding"/>
    <property type="evidence" value="ECO:0007669"/>
    <property type="project" value="UniProtKB-KW"/>
</dbReference>
<reference evidence="7" key="1">
    <citation type="submission" date="2016-11" db="EMBL/GenBank/DDBJ databases">
        <authorList>
            <person name="Varghese N."/>
            <person name="Submissions S."/>
        </authorList>
    </citation>
    <scope>NUCLEOTIDE SEQUENCE [LARGE SCALE GENOMIC DNA]</scope>
    <source>
        <strain evidence="7">DSM 19978</strain>
    </source>
</reference>
<proteinExistence type="predicted"/>
<dbReference type="InterPro" id="IPR036909">
    <property type="entry name" value="Cyt_c-like_dom_sf"/>
</dbReference>
<gene>
    <name evidence="6" type="ORF">SAMN05443549_10641</name>
</gene>
<evidence type="ECO:0000256" key="2">
    <source>
        <dbReference type="ARBA" id="ARBA00022723"/>
    </source>
</evidence>
<evidence type="ECO:0000256" key="4">
    <source>
        <dbReference type="SAM" id="SignalP"/>
    </source>
</evidence>
<dbReference type="OrthoDB" id="9786191at2"/>
<dbReference type="GO" id="GO:0020037">
    <property type="term" value="F:heme binding"/>
    <property type="evidence" value="ECO:0007669"/>
    <property type="project" value="InterPro"/>
</dbReference>
<feature type="domain" description="Cytochrome c" evidence="5">
    <location>
        <begin position="44"/>
        <end position="116"/>
    </location>
</feature>
<keyword evidence="4" id="KW-0732">Signal</keyword>
<dbReference type="RefSeq" id="WP_073371293.1">
    <property type="nucleotide sequence ID" value="NZ_FQWB01000006.1"/>
</dbReference>
<keyword evidence="1" id="KW-0349">Heme</keyword>
<sequence length="123" mass="13374">MKTRIFLVISVLFLLVSCSNDSESDLMNNPTPTPNPSTITYINTIKSIMDSNCISCHGTTPSGGAPMSLTTYQNVKDAVMNRGLIDRISRAQGAAGMMPYNGTRLPQSTINQVIDWKNNGFAE</sequence>
<dbReference type="Pfam" id="PF13442">
    <property type="entry name" value="Cytochrome_CBB3"/>
    <property type="match status" value="1"/>
</dbReference>
<dbReference type="PROSITE" id="PS51257">
    <property type="entry name" value="PROKAR_LIPOPROTEIN"/>
    <property type="match status" value="1"/>
</dbReference>
<evidence type="ECO:0000256" key="1">
    <source>
        <dbReference type="ARBA" id="ARBA00022617"/>
    </source>
</evidence>
<keyword evidence="2" id="KW-0479">Metal-binding</keyword>
<dbReference type="InterPro" id="IPR009056">
    <property type="entry name" value="Cyt_c-like_dom"/>
</dbReference>
<keyword evidence="7" id="KW-1185">Reference proteome</keyword>
<keyword evidence="3" id="KW-0408">Iron</keyword>